<keyword evidence="5" id="KW-1185">Reference proteome</keyword>
<reference evidence="4 5" key="1">
    <citation type="journal article" date="2021" name="Commun. Biol.">
        <title>The genome of Shorea leprosula (Dipterocarpaceae) highlights the ecological relevance of drought in aseasonal tropical rainforests.</title>
        <authorList>
            <person name="Ng K.K.S."/>
            <person name="Kobayashi M.J."/>
            <person name="Fawcett J.A."/>
            <person name="Hatakeyama M."/>
            <person name="Paape T."/>
            <person name="Ng C.H."/>
            <person name="Ang C.C."/>
            <person name="Tnah L.H."/>
            <person name="Lee C.T."/>
            <person name="Nishiyama T."/>
            <person name="Sese J."/>
            <person name="O'Brien M.J."/>
            <person name="Copetti D."/>
            <person name="Mohd Noor M.I."/>
            <person name="Ong R.C."/>
            <person name="Putra M."/>
            <person name="Sireger I.Z."/>
            <person name="Indrioko S."/>
            <person name="Kosugi Y."/>
            <person name="Izuno A."/>
            <person name="Isagi Y."/>
            <person name="Lee S.L."/>
            <person name="Shimizu K.K."/>
        </authorList>
    </citation>
    <scope>NUCLEOTIDE SEQUENCE [LARGE SCALE GENOMIC DNA]</scope>
    <source>
        <strain evidence="4">214</strain>
    </source>
</reference>
<dbReference type="PANTHER" id="PTHR48053:SF71">
    <property type="entry name" value="LEUCINE RICH REPEAT FAMILY PROTEIN, EXPRESSED"/>
    <property type="match status" value="1"/>
</dbReference>
<protein>
    <submittedName>
        <fullName evidence="4">Uncharacterized protein</fullName>
    </submittedName>
</protein>
<dbReference type="GO" id="GO:0016020">
    <property type="term" value="C:membrane"/>
    <property type="evidence" value="ECO:0007669"/>
    <property type="project" value="UniProtKB-SubCell"/>
</dbReference>
<sequence length="102" mass="11538">MSNCKNLVDLNLWGNNFTGLIPAEIGSISTLEGLFLGRNSFDRVIPETSVNLQNLAFLDSDKNEFGGDIQEKTMVLVKKMTLYQHLIGKLQCRVTIVDWYWG</sequence>
<evidence type="ECO:0000256" key="2">
    <source>
        <dbReference type="ARBA" id="ARBA00022729"/>
    </source>
</evidence>
<comment type="subcellular location">
    <subcellularLocation>
        <location evidence="1">Membrane</location>
        <topology evidence="1">Single-pass type I membrane protein</topology>
    </subcellularLocation>
</comment>
<dbReference type="AlphaFoldDB" id="A0AAV5HVE5"/>
<evidence type="ECO:0000256" key="1">
    <source>
        <dbReference type="ARBA" id="ARBA00004479"/>
    </source>
</evidence>
<accession>A0AAV5HVE5</accession>
<dbReference type="InterPro" id="IPR032675">
    <property type="entry name" value="LRR_dom_sf"/>
</dbReference>
<evidence type="ECO:0000313" key="4">
    <source>
        <dbReference type="EMBL" id="GKU89713.1"/>
    </source>
</evidence>
<keyword evidence="2" id="KW-0732">Signal</keyword>
<dbReference type="Proteomes" id="UP001054252">
    <property type="component" value="Unassembled WGS sequence"/>
</dbReference>
<organism evidence="4 5">
    <name type="scientific">Rubroshorea leprosula</name>
    <dbReference type="NCBI Taxonomy" id="152421"/>
    <lineage>
        <taxon>Eukaryota</taxon>
        <taxon>Viridiplantae</taxon>
        <taxon>Streptophyta</taxon>
        <taxon>Embryophyta</taxon>
        <taxon>Tracheophyta</taxon>
        <taxon>Spermatophyta</taxon>
        <taxon>Magnoliopsida</taxon>
        <taxon>eudicotyledons</taxon>
        <taxon>Gunneridae</taxon>
        <taxon>Pentapetalae</taxon>
        <taxon>rosids</taxon>
        <taxon>malvids</taxon>
        <taxon>Malvales</taxon>
        <taxon>Dipterocarpaceae</taxon>
        <taxon>Rubroshorea</taxon>
    </lineage>
</organism>
<keyword evidence="3" id="KW-0675">Receptor</keyword>
<comment type="caution">
    <text evidence="4">The sequence shown here is derived from an EMBL/GenBank/DDBJ whole genome shotgun (WGS) entry which is preliminary data.</text>
</comment>
<dbReference type="EMBL" id="BPVZ01000003">
    <property type="protein sequence ID" value="GKU89713.1"/>
    <property type="molecule type" value="Genomic_DNA"/>
</dbReference>
<proteinExistence type="predicted"/>
<name>A0AAV5HVE5_9ROSI</name>
<dbReference type="InterPro" id="IPR051716">
    <property type="entry name" value="Plant_RL_S/T_kinase"/>
</dbReference>
<dbReference type="SUPFAM" id="SSF52058">
    <property type="entry name" value="L domain-like"/>
    <property type="match status" value="1"/>
</dbReference>
<evidence type="ECO:0000256" key="3">
    <source>
        <dbReference type="ARBA" id="ARBA00023170"/>
    </source>
</evidence>
<gene>
    <name evidence="4" type="ORF">SLEP1_g3814</name>
</gene>
<dbReference type="Pfam" id="PF00560">
    <property type="entry name" value="LRR_1"/>
    <property type="match status" value="1"/>
</dbReference>
<dbReference type="InterPro" id="IPR001611">
    <property type="entry name" value="Leu-rich_rpt"/>
</dbReference>
<dbReference type="PANTHER" id="PTHR48053">
    <property type="entry name" value="LEUCINE RICH REPEAT FAMILY PROTEIN, EXPRESSED"/>
    <property type="match status" value="1"/>
</dbReference>
<dbReference type="Gene3D" id="3.80.10.10">
    <property type="entry name" value="Ribonuclease Inhibitor"/>
    <property type="match status" value="1"/>
</dbReference>
<evidence type="ECO:0000313" key="5">
    <source>
        <dbReference type="Proteomes" id="UP001054252"/>
    </source>
</evidence>